<evidence type="ECO:0000313" key="1">
    <source>
        <dbReference type="EMBL" id="GJH22800.1"/>
    </source>
</evidence>
<dbReference type="Proteomes" id="UP001055013">
    <property type="component" value="Unassembled WGS sequence"/>
</dbReference>
<gene>
    <name evidence="1" type="ORF">CBA19CS22_39680</name>
</gene>
<proteinExistence type="predicted"/>
<organism evidence="1 2">
    <name type="scientific">Caballeronia novacaledonica</name>
    <dbReference type="NCBI Taxonomy" id="1544861"/>
    <lineage>
        <taxon>Bacteria</taxon>
        <taxon>Pseudomonadati</taxon>
        <taxon>Pseudomonadota</taxon>
        <taxon>Betaproteobacteria</taxon>
        <taxon>Burkholderiales</taxon>
        <taxon>Burkholderiaceae</taxon>
        <taxon>Caballeronia</taxon>
    </lineage>
</organism>
<comment type="caution">
    <text evidence="1">The sequence shown here is derived from an EMBL/GenBank/DDBJ whole genome shotgun (WGS) entry which is preliminary data.</text>
</comment>
<sequence length="180" mass="19724">MSLNVRVRKTVSRMIGLAIFMVASSGSQAFKTLGLKSGALKSDVATDASSRGDVVKSEGDNVIVLNRLDSESGRWVTYVLEFCDDRLFVVRKVGAFTEGGFVDALYEKVKQYGQPLLDTQDERAFADNDTRVVEFQWEAPLDSVSLIFSTPTGKGNKLVPGVAEKHRDVTVCTSQSDHAR</sequence>
<reference evidence="1" key="1">
    <citation type="submission" date="2021-09" db="EMBL/GenBank/DDBJ databases">
        <title>Isolation and characterization of 3-chlorobenzoate degrading bacteria from soils in Shizuoka.</title>
        <authorList>
            <person name="Ifat A."/>
            <person name="Ogawa N."/>
            <person name="Kimbara K."/>
            <person name="Moriuchi R."/>
            <person name="Dohra H."/>
            <person name="Shintani M."/>
        </authorList>
    </citation>
    <scope>NUCLEOTIDE SEQUENCE</scope>
    <source>
        <strain evidence="1">19CS2-2</strain>
    </source>
</reference>
<protein>
    <submittedName>
        <fullName evidence="1">Uncharacterized protein</fullName>
    </submittedName>
</protein>
<name>A0ACB5R778_9BURK</name>
<dbReference type="EMBL" id="BPUR01000053">
    <property type="protein sequence ID" value="GJH22800.1"/>
    <property type="molecule type" value="Genomic_DNA"/>
</dbReference>
<accession>A0ACB5R778</accession>
<evidence type="ECO:0000313" key="2">
    <source>
        <dbReference type="Proteomes" id="UP001055013"/>
    </source>
</evidence>
<keyword evidence="2" id="KW-1185">Reference proteome</keyword>